<feature type="signal peptide" evidence="1">
    <location>
        <begin position="1"/>
        <end position="27"/>
    </location>
</feature>
<dbReference type="RefSeq" id="WP_028141878.1">
    <property type="nucleotide sequence ID" value="NZ_AP021854.1"/>
</dbReference>
<gene>
    <name evidence="2" type="ORF">ABIG07_002208</name>
</gene>
<keyword evidence="3" id="KW-1185">Reference proteome</keyword>
<keyword evidence="1" id="KW-0732">Signal</keyword>
<evidence type="ECO:0000313" key="2">
    <source>
        <dbReference type="EMBL" id="MEY9453260.1"/>
    </source>
</evidence>
<accession>A0ABV4FQ34</accession>
<evidence type="ECO:0000313" key="3">
    <source>
        <dbReference type="Proteomes" id="UP001565369"/>
    </source>
</evidence>
<organism evidence="2 3">
    <name type="scientific">Bradyrhizobium ottawaense</name>
    <dbReference type="NCBI Taxonomy" id="931866"/>
    <lineage>
        <taxon>Bacteria</taxon>
        <taxon>Pseudomonadati</taxon>
        <taxon>Pseudomonadota</taxon>
        <taxon>Alphaproteobacteria</taxon>
        <taxon>Hyphomicrobiales</taxon>
        <taxon>Nitrobacteraceae</taxon>
        <taxon>Bradyrhizobium</taxon>
    </lineage>
</organism>
<feature type="chain" id="PRO_5046908568" description="Tetratricopeptide repeat protein" evidence="1">
    <location>
        <begin position="28"/>
        <end position="162"/>
    </location>
</feature>
<sequence>MIGHSRATRLSVSVSALFLAAISIVSAARAGDYWEPKNYAPVTDPAKKKQIHDDGAAIWREGNEVYEAGDYKKAIEIFQRSIVKYQILRLTDDIEIVKRAIKASACLDRRKSTDINQLKELIGEHEDKTSGSMTPYPNSCLPFPELVAAVQKRIAALQNTNR</sequence>
<dbReference type="Proteomes" id="UP001565369">
    <property type="component" value="Unassembled WGS sequence"/>
</dbReference>
<comment type="caution">
    <text evidence="2">The sequence shown here is derived from an EMBL/GenBank/DDBJ whole genome shotgun (WGS) entry which is preliminary data.</text>
</comment>
<dbReference type="EMBL" id="JBGBZJ010000003">
    <property type="protein sequence ID" value="MEY9453260.1"/>
    <property type="molecule type" value="Genomic_DNA"/>
</dbReference>
<proteinExistence type="predicted"/>
<evidence type="ECO:0008006" key="4">
    <source>
        <dbReference type="Google" id="ProtNLM"/>
    </source>
</evidence>
<name>A0ABV4FQ34_9BRAD</name>
<reference evidence="2 3" key="1">
    <citation type="submission" date="2024-07" db="EMBL/GenBank/DDBJ databases">
        <title>Genomic Encyclopedia of Type Strains, Phase V (KMG-V): Genome sequencing to study the core and pangenomes of soil and plant-associated prokaryotes.</title>
        <authorList>
            <person name="Whitman W."/>
        </authorList>
    </citation>
    <scope>NUCLEOTIDE SEQUENCE [LARGE SCALE GENOMIC DNA]</scope>
    <source>
        <strain evidence="2 3">USDA 152</strain>
    </source>
</reference>
<protein>
    <recommendedName>
        <fullName evidence="4">Tetratricopeptide repeat protein</fullName>
    </recommendedName>
</protein>
<evidence type="ECO:0000256" key="1">
    <source>
        <dbReference type="SAM" id="SignalP"/>
    </source>
</evidence>